<evidence type="ECO:0000256" key="1">
    <source>
        <dbReference type="ARBA" id="ARBA00004141"/>
    </source>
</evidence>
<evidence type="ECO:0000313" key="7">
    <source>
        <dbReference type="Proteomes" id="UP000005615"/>
    </source>
</evidence>
<dbReference type="eggNOG" id="COG0733">
    <property type="taxonomic scope" value="Bacteria"/>
</dbReference>
<dbReference type="AlphaFoldDB" id="F3L2R2"/>
<reference evidence="6 7" key="1">
    <citation type="journal article" date="2011" name="J. Bacteriol.">
        <title>Genome sequence of strain IMCC3088, a proteorhodopsin-containing marine bacterium belonging to the OM60/NOR5 clade.</title>
        <authorList>
            <person name="Jang Y."/>
            <person name="Oh H.M."/>
            <person name="Kang I."/>
            <person name="Lee K."/>
            <person name="Yang S.J."/>
            <person name="Cho J.C."/>
        </authorList>
    </citation>
    <scope>NUCLEOTIDE SEQUENCE [LARGE SCALE GENOMIC DNA]</scope>
    <source>
        <strain evidence="6 7">IMCC3088</strain>
    </source>
</reference>
<dbReference type="Proteomes" id="UP000005615">
    <property type="component" value="Unassembled WGS sequence"/>
</dbReference>
<gene>
    <name evidence="6" type="ORF">IMCC3088_1836</name>
</gene>
<keyword evidence="2" id="KW-0813">Transport</keyword>
<dbReference type="OrthoDB" id="9762833at2"/>
<keyword evidence="5" id="KW-0472">Membrane</keyword>
<keyword evidence="7" id="KW-1185">Reference proteome</keyword>
<dbReference type="Pfam" id="PF00209">
    <property type="entry name" value="SNF"/>
    <property type="match status" value="2"/>
</dbReference>
<evidence type="ECO:0000256" key="4">
    <source>
        <dbReference type="ARBA" id="ARBA00022989"/>
    </source>
</evidence>
<dbReference type="PANTHER" id="PTHR42948:SF1">
    <property type="entry name" value="TRANSPORTER"/>
    <property type="match status" value="1"/>
</dbReference>
<evidence type="ECO:0000256" key="2">
    <source>
        <dbReference type="ARBA" id="ARBA00022448"/>
    </source>
</evidence>
<dbReference type="PROSITE" id="PS50267">
    <property type="entry name" value="NA_NEUROTRAN_SYMP_3"/>
    <property type="match status" value="1"/>
</dbReference>
<dbReference type="EMBL" id="AEIG01000055">
    <property type="protein sequence ID" value="EGG29380.1"/>
    <property type="molecule type" value="Genomic_DNA"/>
</dbReference>
<comment type="subcellular location">
    <subcellularLocation>
        <location evidence="1">Membrane</location>
        <topology evidence="1">Multi-pass membrane protein</topology>
    </subcellularLocation>
</comment>
<comment type="caution">
    <text evidence="6">The sequence shown here is derived from an EMBL/GenBank/DDBJ whole genome shotgun (WGS) entry which is preliminary data.</text>
</comment>
<dbReference type="GO" id="GO:0016020">
    <property type="term" value="C:membrane"/>
    <property type="evidence" value="ECO:0007669"/>
    <property type="project" value="UniProtKB-SubCell"/>
</dbReference>
<dbReference type="InterPro" id="IPR047218">
    <property type="entry name" value="YocR/YhdH-like"/>
</dbReference>
<sequence>MFFISSTHDVWQSRTTFFFGLIAATLGLGNVWRTAGLAAEHGGGVFWIVYTLLMVLIAVPIVLSEAVVGRAASGGVANAVEVFAQRSGTPRRWGGLGLFAAASALLAAVSLLLTSGWVIAVGFDLAKGEFAAVSLLQVGNYFQALDANHDRTLGLSLSVLAGLIAVLMVGVKRGLGVFVWLVSLLVFALVFVLVYHSLLAGDVAAAGTYLFKTDANAVTWKTFLYALMQAMTTLCLGLGVVSTYATYASKEVPLGRVMLAICVFDVGFGVLAGVIAYPLIFAQDITPTGGLSLLFIALPKAYGNIVQGDLMGGLYYLMTLLVISGTVIALLQVVVTLIMQRTRLSRFVAAPLVGLCVAGLLWAIYEWIESQTGYSAWLAVALSDRLLSTILLPLVALGFALLVGWQANTVGLVRALDRESHTFIRLWMGLLKYLVPLASLILLSLGWLAYF</sequence>
<accession>F3L2R2</accession>
<dbReference type="InterPro" id="IPR037272">
    <property type="entry name" value="SNS_sf"/>
</dbReference>
<keyword evidence="4" id="KW-1133">Transmembrane helix</keyword>
<evidence type="ECO:0000313" key="6">
    <source>
        <dbReference type="EMBL" id="EGG29380.1"/>
    </source>
</evidence>
<dbReference type="RefSeq" id="WP_009576069.1">
    <property type="nucleotide sequence ID" value="NZ_AEIG01000055.1"/>
</dbReference>
<organism evidence="6 7">
    <name type="scientific">Aequoribacter fuscus</name>
    <dbReference type="NCBI Taxonomy" id="2518989"/>
    <lineage>
        <taxon>Bacteria</taxon>
        <taxon>Pseudomonadati</taxon>
        <taxon>Pseudomonadota</taxon>
        <taxon>Gammaproteobacteria</taxon>
        <taxon>Cellvibrionales</taxon>
        <taxon>Halieaceae</taxon>
        <taxon>Aequoribacter</taxon>
    </lineage>
</organism>
<dbReference type="STRING" id="2518989.IMCC3088_1836"/>
<keyword evidence="3" id="KW-0812">Transmembrane</keyword>
<dbReference type="PANTHER" id="PTHR42948">
    <property type="entry name" value="TRANSPORTER"/>
    <property type="match status" value="1"/>
</dbReference>
<dbReference type="InterPro" id="IPR000175">
    <property type="entry name" value="Na/ntran_symport"/>
</dbReference>
<evidence type="ECO:0000256" key="3">
    <source>
        <dbReference type="ARBA" id="ARBA00022692"/>
    </source>
</evidence>
<dbReference type="PRINTS" id="PR00176">
    <property type="entry name" value="NANEUSMPORT"/>
</dbReference>
<name>F3L2R2_9GAMM</name>
<dbReference type="CDD" id="cd10336">
    <property type="entry name" value="SLC6sbd_Tyt1-Like"/>
    <property type="match status" value="1"/>
</dbReference>
<protein>
    <submittedName>
        <fullName evidence="6">Sodium-and chloride-dependent transporter</fullName>
    </submittedName>
</protein>
<evidence type="ECO:0000256" key="5">
    <source>
        <dbReference type="ARBA" id="ARBA00023136"/>
    </source>
</evidence>
<proteinExistence type="predicted"/>
<dbReference type="SUPFAM" id="SSF161070">
    <property type="entry name" value="SNF-like"/>
    <property type="match status" value="1"/>
</dbReference>